<comment type="similarity">
    <text evidence="2">Belongs to the ASF1 family.</text>
</comment>
<evidence type="ECO:0000256" key="5">
    <source>
        <dbReference type="ARBA" id="ARBA00023186"/>
    </source>
</evidence>
<dbReference type="PIRSF" id="PIRSF037759">
    <property type="entry name" value="Histone_Asf1"/>
    <property type="match status" value="1"/>
</dbReference>
<dbReference type="PANTHER" id="PTHR12040">
    <property type="entry name" value="ANTI-SILENCING PROTEIN 1"/>
    <property type="match status" value="1"/>
</dbReference>
<dbReference type="GO" id="GO:0006337">
    <property type="term" value="P:nucleosome disassembly"/>
    <property type="evidence" value="ECO:0007669"/>
    <property type="project" value="InterPro"/>
</dbReference>
<dbReference type="GO" id="GO:0006334">
    <property type="term" value="P:nucleosome assembly"/>
    <property type="evidence" value="ECO:0007669"/>
    <property type="project" value="InterPro"/>
</dbReference>
<evidence type="ECO:0000313" key="7">
    <source>
        <dbReference type="EMBL" id="EEA06617.1"/>
    </source>
</evidence>
<proteinExistence type="inferred from homology"/>
<sequence length="234" mass="26482">MALVNVTSVEVGKNPAGITDPFEFEISFECLQNLQEDLEWKITYISCAESRDMDQELDCIALGPITRGALKFVFHAPSPNFTHIPAEDIHGMAVVLILGSYRNEEFIRIGYYVHNVYIDPILEDNPPDVPIIEKLQRIILSESPRLTRFNISWDSNSREEIKVDEIPDSQLSNNEDGNSQQFQVSNQTDNSILDNLNCKNESSSSNHSKYSDNIVNCKATYINEDTNNIVNVSH</sequence>
<keyword evidence="3" id="KW-0805">Transcription regulation</keyword>
<keyword evidence="6" id="KW-0539">Nucleus</keyword>
<dbReference type="OrthoDB" id="29755at2759"/>
<dbReference type="InterPro" id="IPR006818">
    <property type="entry name" value="ASF1-like"/>
</dbReference>
<dbReference type="Gene3D" id="2.60.40.1490">
    <property type="entry name" value="Histone chaperone ASF1-like"/>
    <property type="match status" value="1"/>
</dbReference>
<keyword evidence="5" id="KW-0143">Chaperone</keyword>
<dbReference type="SUPFAM" id="SSF101546">
    <property type="entry name" value="ASF1-like"/>
    <property type="match status" value="1"/>
</dbReference>
<keyword evidence="8" id="KW-1185">Reference proteome</keyword>
<dbReference type="EMBL" id="DS989730">
    <property type="protein sequence ID" value="EEA06617.1"/>
    <property type="molecule type" value="Genomic_DNA"/>
</dbReference>
<dbReference type="GO" id="GO:0042393">
    <property type="term" value="F:histone binding"/>
    <property type="evidence" value="ECO:0007669"/>
    <property type="project" value="InterPro"/>
</dbReference>
<accession>B6AEK0</accession>
<dbReference type="GO" id="GO:0000785">
    <property type="term" value="C:chromatin"/>
    <property type="evidence" value="ECO:0007669"/>
    <property type="project" value="TreeGrafter"/>
</dbReference>
<dbReference type="GeneID" id="6996078"/>
<evidence type="ECO:0000256" key="3">
    <source>
        <dbReference type="ARBA" id="ARBA00023015"/>
    </source>
</evidence>
<dbReference type="RefSeq" id="XP_002140966.1">
    <property type="nucleotide sequence ID" value="XM_002140930.1"/>
</dbReference>
<dbReference type="InterPro" id="IPR017282">
    <property type="entry name" value="Hist_deposition_Asf1"/>
</dbReference>
<dbReference type="Proteomes" id="UP000001460">
    <property type="component" value="Unassembled WGS sequence"/>
</dbReference>
<comment type="subcellular location">
    <subcellularLocation>
        <location evidence="1">Nucleus</location>
    </subcellularLocation>
</comment>
<evidence type="ECO:0000313" key="8">
    <source>
        <dbReference type="Proteomes" id="UP000001460"/>
    </source>
</evidence>
<dbReference type="GO" id="GO:0005634">
    <property type="term" value="C:nucleus"/>
    <property type="evidence" value="ECO:0007669"/>
    <property type="project" value="UniProtKB-SubCell"/>
</dbReference>
<evidence type="ECO:0000256" key="6">
    <source>
        <dbReference type="ARBA" id="ARBA00023242"/>
    </source>
</evidence>
<dbReference type="Pfam" id="PF04729">
    <property type="entry name" value="ASF1_hist_chap"/>
    <property type="match status" value="1"/>
</dbReference>
<gene>
    <name evidence="7" type="ORF">CMU_012910</name>
</gene>
<dbReference type="eggNOG" id="KOG3265">
    <property type="taxonomic scope" value="Eukaryota"/>
</dbReference>
<evidence type="ECO:0000256" key="1">
    <source>
        <dbReference type="ARBA" id="ARBA00004123"/>
    </source>
</evidence>
<dbReference type="GO" id="GO:0006335">
    <property type="term" value="P:DNA replication-dependent chromatin assembly"/>
    <property type="evidence" value="ECO:0007669"/>
    <property type="project" value="TreeGrafter"/>
</dbReference>
<reference evidence="7" key="1">
    <citation type="submission" date="2008-06" db="EMBL/GenBank/DDBJ databases">
        <authorList>
            <person name="Lorenzi H."/>
            <person name="Inman J."/>
            <person name="Miller J."/>
            <person name="Schobel S."/>
            <person name="Amedeo P."/>
            <person name="Caler E.V."/>
            <person name="da Silva J."/>
        </authorList>
    </citation>
    <scope>NUCLEOTIDE SEQUENCE [LARGE SCALE GENOMIC DNA]</scope>
    <source>
        <strain evidence="7">RN66</strain>
    </source>
</reference>
<dbReference type="PANTHER" id="PTHR12040:SF0">
    <property type="entry name" value="HISTONE CHAPERONE ASF1"/>
    <property type="match status" value="1"/>
</dbReference>
<dbReference type="STRING" id="441375.B6AEK0"/>
<name>B6AEK0_CRYMR</name>
<protein>
    <submittedName>
        <fullName evidence="7">Anti-silencing ASF1-like protein, putative</fullName>
    </submittedName>
</protein>
<evidence type="ECO:0000256" key="2">
    <source>
        <dbReference type="ARBA" id="ARBA00006051"/>
    </source>
</evidence>
<organism evidence="7 8">
    <name type="scientific">Cryptosporidium muris (strain RN66)</name>
    <dbReference type="NCBI Taxonomy" id="441375"/>
    <lineage>
        <taxon>Eukaryota</taxon>
        <taxon>Sar</taxon>
        <taxon>Alveolata</taxon>
        <taxon>Apicomplexa</taxon>
        <taxon>Conoidasida</taxon>
        <taxon>Coccidia</taxon>
        <taxon>Eucoccidiorida</taxon>
        <taxon>Eimeriorina</taxon>
        <taxon>Cryptosporidiidae</taxon>
        <taxon>Cryptosporidium</taxon>
    </lineage>
</organism>
<evidence type="ECO:0000256" key="4">
    <source>
        <dbReference type="ARBA" id="ARBA00023163"/>
    </source>
</evidence>
<keyword evidence="4" id="KW-0804">Transcription</keyword>
<dbReference type="InterPro" id="IPR036747">
    <property type="entry name" value="ASF1-like_sf"/>
</dbReference>
<dbReference type="AlphaFoldDB" id="B6AEK0"/>
<dbReference type="VEuPathDB" id="CryptoDB:CMU_012910"/>
<dbReference type="OMA" id="HINWDSN"/>